<dbReference type="STRING" id="1617426.TR69_WS6001000508"/>
<accession>A0A136LXW2</accession>
<reference evidence="5 6" key="1">
    <citation type="submission" date="2015-02" db="EMBL/GenBank/DDBJ databases">
        <title>Improved understanding of the partial-nitritation anammox process through 23 genomes representing the majority of the microbial community.</title>
        <authorList>
            <person name="Speth D.R."/>
            <person name="In T Zandt M."/>
            <person name="Guerrero Cruz S."/>
            <person name="Jetten M.S."/>
            <person name="Dutilh B.E."/>
        </authorList>
    </citation>
    <scope>NUCLEOTIDE SEQUENCE [LARGE SCALE GENOMIC DNA]</scope>
    <source>
        <strain evidence="5">OLB20</strain>
    </source>
</reference>
<keyword evidence="3 4" id="KW-0732">Signal</keyword>
<sequence length="449" mass="50212">MKQLLSKYTATAVVLAVTLAACTGGGNQQVNPTPTPGGSTEETILIWWNLFEPEENVRPLIDAYENLHPNVTIQYDQRGVRNGVEGYRSELDVVLNDNNALSTPDIFTVHNSWMTVYEKYVSPAPSNTFTPADLQDFYPVVTSDFAYNDRLLAIPVYMDALAIIYNKAKLQEALYTFPSDDWLEFSTQAKNLTRRDANNRIISSGFSAVFPNNTEFNFDMFNLLLLQNGVQMTNGAGTATFASDAQIGKADEALTFYRSFVGSAGVWTEDQKIDIASFLEKKLAMYAAPSWRLIDVLEYNEEYNLGIDVGVAPVPQLGSINNDEEIYWPTYWGQTVSKESSNTAVAWDFLQFITQAEQLKTLDQTVKANGRPIGILYPRISMAGEITNDPEANELLGPYMQALANSRNWRIPDGDRVKAAFDQVLLGDQDLNNAQETVTNLYKPQEEEE</sequence>
<evidence type="ECO:0000256" key="4">
    <source>
        <dbReference type="SAM" id="SignalP"/>
    </source>
</evidence>
<organism evidence="5 6">
    <name type="scientific">candidate division WS6 bacterium OLB20</name>
    <dbReference type="NCBI Taxonomy" id="1617426"/>
    <lineage>
        <taxon>Bacteria</taxon>
        <taxon>Candidatus Dojkabacteria</taxon>
    </lineage>
</organism>
<dbReference type="InterPro" id="IPR006059">
    <property type="entry name" value="SBP"/>
</dbReference>
<dbReference type="PANTHER" id="PTHR30061">
    <property type="entry name" value="MALTOSE-BINDING PERIPLASMIC PROTEIN"/>
    <property type="match status" value="1"/>
</dbReference>
<dbReference type="PANTHER" id="PTHR30061:SF50">
    <property type="entry name" value="MALTOSE_MALTODEXTRIN-BINDING PERIPLASMIC PROTEIN"/>
    <property type="match status" value="1"/>
</dbReference>
<proteinExistence type="inferred from homology"/>
<dbReference type="SUPFAM" id="SSF53850">
    <property type="entry name" value="Periplasmic binding protein-like II"/>
    <property type="match status" value="1"/>
</dbReference>
<name>A0A136LXW2_9BACT</name>
<dbReference type="EMBL" id="JYNZ01000003">
    <property type="protein sequence ID" value="KXK26504.1"/>
    <property type="molecule type" value="Genomic_DNA"/>
</dbReference>
<dbReference type="GO" id="GO:0042956">
    <property type="term" value="P:maltodextrin transmembrane transport"/>
    <property type="evidence" value="ECO:0007669"/>
    <property type="project" value="TreeGrafter"/>
</dbReference>
<keyword evidence="2" id="KW-0813">Transport</keyword>
<dbReference type="GO" id="GO:1901982">
    <property type="term" value="F:maltose binding"/>
    <property type="evidence" value="ECO:0007669"/>
    <property type="project" value="TreeGrafter"/>
</dbReference>
<dbReference type="AlphaFoldDB" id="A0A136LXW2"/>
<evidence type="ECO:0000256" key="3">
    <source>
        <dbReference type="ARBA" id="ARBA00022729"/>
    </source>
</evidence>
<comment type="caution">
    <text evidence="5">The sequence shown here is derived from an EMBL/GenBank/DDBJ whole genome shotgun (WGS) entry which is preliminary data.</text>
</comment>
<dbReference type="Pfam" id="PF01547">
    <property type="entry name" value="SBP_bac_1"/>
    <property type="match status" value="1"/>
</dbReference>
<evidence type="ECO:0000313" key="6">
    <source>
        <dbReference type="Proteomes" id="UP000070457"/>
    </source>
</evidence>
<dbReference type="GO" id="GO:0015768">
    <property type="term" value="P:maltose transport"/>
    <property type="evidence" value="ECO:0007669"/>
    <property type="project" value="TreeGrafter"/>
</dbReference>
<feature type="chain" id="PRO_5007475319" evidence="4">
    <location>
        <begin position="24"/>
        <end position="449"/>
    </location>
</feature>
<dbReference type="PROSITE" id="PS51257">
    <property type="entry name" value="PROKAR_LIPOPROTEIN"/>
    <property type="match status" value="1"/>
</dbReference>
<evidence type="ECO:0000256" key="1">
    <source>
        <dbReference type="ARBA" id="ARBA00008520"/>
    </source>
</evidence>
<dbReference type="GO" id="GO:0055052">
    <property type="term" value="C:ATP-binding cassette (ABC) transporter complex, substrate-binding subunit-containing"/>
    <property type="evidence" value="ECO:0007669"/>
    <property type="project" value="TreeGrafter"/>
</dbReference>
<evidence type="ECO:0000313" key="5">
    <source>
        <dbReference type="EMBL" id="KXK26504.1"/>
    </source>
</evidence>
<dbReference type="Proteomes" id="UP000070457">
    <property type="component" value="Unassembled WGS sequence"/>
</dbReference>
<gene>
    <name evidence="5" type="ORF">TR69_WS6001000508</name>
</gene>
<protein>
    <submittedName>
        <fullName evidence="5">Bacterial extracellular solute-binding protein</fullName>
    </submittedName>
</protein>
<comment type="similarity">
    <text evidence="1">Belongs to the bacterial solute-binding protein 1 family.</text>
</comment>
<feature type="signal peptide" evidence="4">
    <location>
        <begin position="1"/>
        <end position="23"/>
    </location>
</feature>
<evidence type="ECO:0000256" key="2">
    <source>
        <dbReference type="ARBA" id="ARBA00022448"/>
    </source>
</evidence>
<dbReference type="Gene3D" id="3.40.190.10">
    <property type="entry name" value="Periplasmic binding protein-like II"/>
    <property type="match status" value="1"/>
</dbReference>